<dbReference type="InterPro" id="IPR015797">
    <property type="entry name" value="NUDIX_hydrolase-like_dom_sf"/>
</dbReference>
<dbReference type="InterPro" id="IPR029401">
    <property type="entry name" value="Nudix_N"/>
</dbReference>
<dbReference type="PANTHER" id="PTHR43222:SF2">
    <property type="entry name" value="NUDIX HYDROLASE 23, CHLOROPLASTIC"/>
    <property type="match status" value="1"/>
</dbReference>
<dbReference type="Pfam" id="PF00293">
    <property type="entry name" value="NUDIX"/>
    <property type="match status" value="1"/>
</dbReference>
<dbReference type="InterPro" id="IPR020084">
    <property type="entry name" value="NUDIX_hydrolase_CS"/>
</dbReference>
<dbReference type="GO" id="GO:0016787">
    <property type="term" value="F:hydrolase activity"/>
    <property type="evidence" value="ECO:0007669"/>
    <property type="project" value="UniProtKB-KW"/>
</dbReference>
<organism evidence="4 5">
    <name type="scientific">Paracidovorax konjaci</name>
    <dbReference type="NCBI Taxonomy" id="32040"/>
    <lineage>
        <taxon>Bacteria</taxon>
        <taxon>Pseudomonadati</taxon>
        <taxon>Pseudomonadota</taxon>
        <taxon>Betaproteobacteria</taxon>
        <taxon>Burkholderiales</taxon>
        <taxon>Comamonadaceae</taxon>
        <taxon>Paracidovorax</taxon>
    </lineage>
</organism>
<evidence type="ECO:0000259" key="3">
    <source>
        <dbReference type="PROSITE" id="PS51462"/>
    </source>
</evidence>
<dbReference type="CDD" id="cd04511">
    <property type="entry name" value="NUDIX_Hydrolase"/>
    <property type="match status" value="1"/>
</dbReference>
<dbReference type="EMBL" id="FOMQ01000009">
    <property type="protein sequence ID" value="SFD94496.1"/>
    <property type="molecule type" value="Genomic_DNA"/>
</dbReference>
<dbReference type="SUPFAM" id="SSF55811">
    <property type="entry name" value="Nudix"/>
    <property type="match status" value="1"/>
</dbReference>
<dbReference type="PROSITE" id="PS00893">
    <property type="entry name" value="NUDIX_BOX"/>
    <property type="match status" value="1"/>
</dbReference>
<dbReference type="Gene3D" id="2.20.70.10">
    <property type="match status" value="1"/>
</dbReference>
<dbReference type="PANTHER" id="PTHR43222">
    <property type="entry name" value="NUDIX HYDROLASE 23"/>
    <property type="match status" value="1"/>
</dbReference>
<evidence type="ECO:0000313" key="5">
    <source>
        <dbReference type="Proteomes" id="UP000199517"/>
    </source>
</evidence>
<protein>
    <submittedName>
        <fullName evidence="4">ADP-ribose pyrophosphatase YjhB, NUDIX family</fullName>
    </submittedName>
</protein>
<dbReference type="STRING" id="32040.SAMN04489710_109146"/>
<dbReference type="RefSeq" id="WP_092953672.1">
    <property type="nucleotide sequence ID" value="NZ_FOMQ01000009.1"/>
</dbReference>
<dbReference type="Gene3D" id="3.90.79.10">
    <property type="entry name" value="Nucleoside Triphosphate Pyrophosphohydrolase"/>
    <property type="match status" value="1"/>
</dbReference>
<accession>A0A1I1WH60</accession>
<gene>
    <name evidence="4" type="ORF">SAMN04489710_109146</name>
</gene>
<evidence type="ECO:0000313" key="4">
    <source>
        <dbReference type="EMBL" id="SFD94496.1"/>
    </source>
</evidence>
<feature type="domain" description="Nudix hydrolase" evidence="3">
    <location>
        <begin position="40"/>
        <end position="166"/>
    </location>
</feature>
<comment type="cofactor">
    <cofactor evidence="1">
        <name>Mg(2+)</name>
        <dbReference type="ChEBI" id="CHEBI:18420"/>
    </cofactor>
</comment>
<keyword evidence="5" id="KW-1185">Reference proteome</keyword>
<name>A0A1I1WH60_9BURK</name>
<evidence type="ECO:0000256" key="1">
    <source>
        <dbReference type="ARBA" id="ARBA00001946"/>
    </source>
</evidence>
<dbReference type="OrthoDB" id="5417595at2"/>
<evidence type="ECO:0000256" key="2">
    <source>
        <dbReference type="ARBA" id="ARBA00022801"/>
    </source>
</evidence>
<dbReference type="Pfam" id="PF14803">
    <property type="entry name" value="Zn_ribbon_Nudix"/>
    <property type="match status" value="1"/>
</dbReference>
<reference evidence="5" key="1">
    <citation type="submission" date="2016-10" db="EMBL/GenBank/DDBJ databases">
        <authorList>
            <person name="Varghese N."/>
            <person name="Submissions S."/>
        </authorList>
    </citation>
    <scope>NUCLEOTIDE SEQUENCE [LARGE SCALE GENOMIC DNA]</scope>
    <source>
        <strain evidence="5">DSM 7481</strain>
    </source>
</reference>
<keyword evidence="2" id="KW-0378">Hydrolase</keyword>
<dbReference type="AlphaFoldDB" id="A0A1I1WH60"/>
<sequence length="183" mass="20467">MTLRSPIKHCRECGAAVVYRVPDDGDTKPRAVCPACHTIHYENPLNVVGTVPALGDRVLLCKRNIEPRWGKWTLPAGFMELNETTAEGAARETDEEAGAQIAMGPLFSVVNVPRVGQVHLFYLATLQSDQFNPGYETIEARLFTEQDIPWDEIAFRTVKTTLERYFADRRAGAFGMHCIDLTD</sequence>
<proteinExistence type="predicted"/>
<dbReference type="PROSITE" id="PS51462">
    <property type="entry name" value="NUDIX"/>
    <property type="match status" value="1"/>
</dbReference>
<dbReference type="InterPro" id="IPR000086">
    <property type="entry name" value="NUDIX_hydrolase_dom"/>
</dbReference>
<dbReference type="Proteomes" id="UP000199517">
    <property type="component" value="Unassembled WGS sequence"/>
</dbReference>